<feature type="region of interest" description="Disordered" evidence="8">
    <location>
        <begin position="1"/>
        <end position="31"/>
    </location>
</feature>
<feature type="transmembrane region" description="Helical" evidence="9">
    <location>
        <begin position="315"/>
        <end position="333"/>
    </location>
</feature>
<comment type="subcellular location">
    <subcellularLocation>
        <location evidence="1">Membrane</location>
        <topology evidence="1">Multi-pass membrane protein</topology>
    </subcellularLocation>
</comment>
<keyword evidence="7 9" id="KW-0472">Membrane</keyword>
<dbReference type="PANTHER" id="PTHR31488">
    <property type="entry name" value="DPY-19-LIKE 1, LIKE (H. SAPIENS)"/>
    <property type="match status" value="1"/>
</dbReference>
<evidence type="ECO:0000256" key="8">
    <source>
        <dbReference type="SAM" id="MobiDB-lite"/>
    </source>
</evidence>
<feature type="transmembrane region" description="Helical" evidence="9">
    <location>
        <begin position="243"/>
        <end position="260"/>
    </location>
</feature>
<reference evidence="10 11" key="1">
    <citation type="submission" date="2024-01" db="EMBL/GenBank/DDBJ databases">
        <title>The genome of the rayed Mediterranean limpet Patella caerulea (Linnaeus, 1758).</title>
        <authorList>
            <person name="Anh-Thu Weber A."/>
            <person name="Halstead-Nussloch G."/>
        </authorList>
    </citation>
    <scope>NUCLEOTIDE SEQUENCE [LARGE SCALE GENOMIC DNA]</scope>
    <source>
        <strain evidence="10">AATW-2023a</strain>
        <tissue evidence="10">Whole specimen</tissue>
    </source>
</reference>
<keyword evidence="11" id="KW-1185">Reference proteome</keyword>
<keyword evidence="4" id="KW-0808">Transferase</keyword>
<evidence type="ECO:0000256" key="2">
    <source>
        <dbReference type="ARBA" id="ARBA00008744"/>
    </source>
</evidence>
<dbReference type="Proteomes" id="UP001347796">
    <property type="component" value="Unassembled WGS sequence"/>
</dbReference>
<evidence type="ECO:0008006" key="12">
    <source>
        <dbReference type="Google" id="ProtNLM"/>
    </source>
</evidence>
<feature type="transmembrane region" description="Helical" evidence="9">
    <location>
        <begin position="339"/>
        <end position="359"/>
    </location>
</feature>
<dbReference type="AlphaFoldDB" id="A0AAN8J454"/>
<sequence>MAANRRNADSRNGKSSERSSYSKYKTGKRHQQDVTEKTSAWSMSNIARSCFIFALAIGISYFHRNHIAGMFERDRHFSHLSSLEREISFRTEMGLYYSYFKTVIETPTYLEGIYAVSHDNITEYPDTINTLKRFNLYPEVVIGGLYRLYEGVNAYLGYQTKQCWTVNRGDDLPPVPSCEGLGDPAYFYVETVFTLNGAMMGLFFLFGTYLSGSLFGGIITVVCFIFNHGEATRVQWTPPLRESFGYPFLVLEMLIITHVLRSKDPGLLKYSLLIASACVPFMLFWQFAQFALLTQTMSVFGVYVLQFIDKRKIKVILIGQIVGLLISYILLFRNEMLLTSFYASCLLTVALIVFLEPVLNILRLRIIIWIGQGVLLCGCTVGCKLLLAKLFNVQDDKHIGDIFRSKFSDFRNFHTMLYICAAEFDYIDKTTLILLMKTLLIPSAVIALLAITFMVLKREYEERKNTDSIENSSSKNNKSSSKHKEHAELVYHVFQTLAFTAMAVCIMRLKLFFTPHLCLMASLLASRDIFSWIGKKEWHFALLALLVAGSSYQGLANYKKQMGILGEFNNVPMEELIEWITTKTPHNAVFAGPMPTMATVKLCTKRPIVNHPHYEDAGLRARTMKVYSMYSRKPEELVHKNFLDLQVDYAILENSWCVRKTKPGCMMPEIWDIEDVENRGKTPVCMKLKEKPGPYFKRVFRNVFYDVLKVLKS</sequence>
<evidence type="ECO:0000256" key="5">
    <source>
        <dbReference type="ARBA" id="ARBA00022692"/>
    </source>
</evidence>
<evidence type="ECO:0000256" key="6">
    <source>
        <dbReference type="ARBA" id="ARBA00022989"/>
    </source>
</evidence>
<feature type="transmembrane region" description="Helical" evidence="9">
    <location>
        <begin position="489"/>
        <end position="509"/>
    </location>
</feature>
<evidence type="ECO:0000256" key="3">
    <source>
        <dbReference type="ARBA" id="ARBA00022676"/>
    </source>
</evidence>
<evidence type="ECO:0000256" key="4">
    <source>
        <dbReference type="ARBA" id="ARBA00022679"/>
    </source>
</evidence>
<dbReference type="EMBL" id="JAZGQO010000021">
    <property type="protein sequence ID" value="KAK6166715.1"/>
    <property type="molecule type" value="Genomic_DNA"/>
</dbReference>
<evidence type="ECO:0000256" key="9">
    <source>
        <dbReference type="SAM" id="Phobius"/>
    </source>
</evidence>
<organism evidence="10 11">
    <name type="scientific">Patella caerulea</name>
    <name type="common">Rayed Mediterranean limpet</name>
    <dbReference type="NCBI Taxonomy" id="87958"/>
    <lineage>
        <taxon>Eukaryota</taxon>
        <taxon>Metazoa</taxon>
        <taxon>Spiralia</taxon>
        <taxon>Lophotrochozoa</taxon>
        <taxon>Mollusca</taxon>
        <taxon>Gastropoda</taxon>
        <taxon>Patellogastropoda</taxon>
        <taxon>Patelloidea</taxon>
        <taxon>Patellidae</taxon>
        <taxon>Patella</taxon>
    </lineage>
</organism>
<dbReference type="PANTHER" id="PTHR31488:SF1">
    <property type="entry name" value="C-MANNOSYLTRANSFERASE DPY19L1"/>
    <property type="match status" value="1"/>
</dbReference>
<feature type="compositionally biased region" description="Basic and acidic residues" evidence="8">
    <location>
        <begin position="1"/>
        <end position="17"/>
    </location>
</feature>
<evidence type="ECO:0000313" key="11">
    <source>
        <dbReference type="Proteomes" id="UP001347796"/>
    </source>
</evidence>
<feature type="transmembrane region" description="Helical" evidence="9">
    <location>
        <begin position="366"/>
        <end position="387"/>
    </location>
</feature>
<keyword evidence="5 9" id="KW-0812">Transmembrane</keyword>
<name>A0AAN8J454_PATCE</name>
<evidence type="ECO:0000256" key="1">
    <source>
        <dbReference type="ARBA" id="ARBA00004141"/>
    </source>
</evidence>
<dbReference type="GO" id="GO:0000030">
    <property type="term" value="F:mannosyltransferase activity"/>
    <property type="evidence" value="ECO:0007669"/>
    <property type="project" value="InterPro"/>
</dbReference>
<feature type="transmembrane region" description="Helical" evidence="9">
    <location>
        <begin position="46"/>
        <end position="63"/>
    </location>
</feature>
<keyword evidence="6 9" id="KW-1133">Transmembrane helix</keyword>
<dbReference type="Pfam" id="PF10034">
    <property type="entry name" value="Dpy19"/>
    <property type="match status" value="1"/>
</dbReference>
<feature type="transmembrane region" description="Helical" evidence="9">
    <location>
        <begin position="202"/>
        <end position="227"/>
    </location>
</feature>
<accession>A0AAN8J454</accession>
<dbReference type="CDD" id="cd20177">
    <property type="entry name" value="Dpy19"/>
    <property type="match status" value="1"/>
</dbReference>
<evidence type="ECO:0000256" key="7">
    <source>
        <dbReference type="ARBA" id="ARBA00023136"/>
    </source>
</evidence>
<dbReference type="InterPro" id="IPR018732">
    <property type="entry name" value="Dpy-19/Dpy-19-like"/>
</dbReference>
<comment type="similarity">
    <text evidence="2">Belongs to the dpy-19 family.</text>
</comment>
<dbReference type="InterPro" id="IPR047462">
    <property type="entry name" value="Dpy19"/>
</dbReference>
<keyword evidence="3" id="KW-0328">Glycosyltransferase</keyword>
<protein>
    <recommendedName>
        <fullName evidence="12">C-mannosyltransferase DPY19L1</fullName>
    </recommendedName>
</protein>
<dbReference type="GO" id="GO:0005637">
    <property type="term" value="C:nuclear inner membrane"/>
    <property type="evidence" value="ECO:0007669"/>
    <property type="project" value="TreeGrafter"/>
</dbReference>
<comment type="caution">
    <text evidence="10">The sequence shown here is derived from an EMBL/GenBank/DDBJ whole genome shotgun (WGS) entry which is preliminary data.</text>
</comment>
<feature type="transmembrane region" description="Helical" evidence="9">
    <location>
        <begin position="267"/>
        <end position="284"/>
    </location>
</feature>
<evidence type="ECO:0000313" key="10">
    <source>
        <dbReference type="EMBL" id="KAK6166715.1"/>
    </source>
</evidence>
<gene>
    <name evidence="10" type="ORF">SNE40_023346</name>
</gene>
<proteinExistence type="inferred from homology"/>
<feature type="transmembrane region" description="Helical" evidence="9">
    <location>
        <begin position="432"/>
        <end position="456"/>
    </location>
</feature>